<gene>
    <name evidence="2" type="ordered locus">Sfum_4028</name>
</gene>
<keyword evidence="1" id="KW-0812">Transmembrane</keyword>
<dbReference type="AlphaFoldDB" id="A0LQJ2"/>
<dbReference type="KEGG" id="sfu:Sfum_4028"/>
<feature type="transmembrane region" description="Helical" evidence="1">
    <location>
        <begin position="37"/>
        <end position="58"/>
    </location>
</feature>
<keyword evidence="1" id="KW-1133">Transmembrane helix</keyword>
<proteinExistence type="predicted"/>
<dbReference type="EMBL" id="CP000478">
    <property type="protein sequence ID" value="ABK19694.1"/>
    <property type="molecule type" value="Genomic_DNA"/>
</dbReference>
<keyword evidence="3" id="KW-1185">Reference proteome</keyword>
<evidence type="ECO:0000313" key="3">
    <source>
        <dbReference type="Proteomes" id="UP000001784"/>
    </source>
</evidence>
<sequence length="79" mass="9046">MDSRSPFMQRIGSACIHSASSGYSIYYLSRRKDARRLCLIHFKYHEISCIYLFLAFFLEQFPNSAVMGGNLVESRSAIS</sequence>
<dbReference type="Proteomes" id="UP000001784">
    <property type="component" value="Chromosome"/>
</dbReference>
<accession>A0LQJ2</accession>
<dbReference type="InParanoid" id="A0LQJ2"/>
<reference evidence="2 3" key="1">
    <citation type="submission" date="2006-10" db="EMBL/GenBank/DDBJ databases">
        <title>Complete sequence of Syntrophobacter fumaroxidans MPOB.</title>
        <authorList>
            <consortium name="US DOE Joint Genome Institute"/>
            <person name="Copeland A."/>
            <person name="Lucas S."/>
            <person name="Lapidus A."/>
            <person name="Barry K."/>
            <person name="Detter J.C."/>
            <person name="Glavina del Rio T."/>
            <person name="Hammon N."/>
            <person name="Israni S."/>
            <person name="Pitluck S."/>
            <person name="Goltsman E.G."/>
            <person name="Martinez M."/>
            <person name="Schmutz J."/>
            <person name="Larimer F."/>
            <person name="Land M."/>
            <person name="Hauser L."/>
            <person name="Kyrpides N."/>
            <person name="Kim E."/>
            <person name="Boone D.R."/>
            <person name="Brockman F."/>
            <person name="Culley D."/>
            <person name="Ferry J."/>
            <person name="Gunsalus R."/>
            <person name="McInerney M.J."/>
            <person name="Morrison M."/>
            <person name="Plugge C."/>
            <person name="Rohlin L."/>
            <person name="Scholten J."/>
            <person name="Sieber J."/>
            <person name="Stams A.J.M."/>
            <person name="Worm P."/>
            <person name="Henstra A.M."/>
            <person name="Richardson P."/>
        </authorList>
    </citation>
    <scope>NUCLEOTIDE SEQUENCE [LARGE SCALE GENOMIC DNA]</scope>
    <source>
        <strain evidence="3">DSM 10017 / MPOB</strain>
    </source>
</reference>
<organism evidence="2 3">
    <name type="scientific">Syntrophobacter fumaroxidans (strain DSM 10017 / MPOB)</name>
    <dbReference type="NCBI Taxonomy" id="335543"/>
    <lineage>
        <taxon>Bacteria</taxon>
        <taxon>Pseudomonadati</taxon>
        <taxon>Thermodesulfobacteriota</taxon>
        <taxon>Syntrophobacteria</taxon>
        <taxon>Syntrophobacterales</taxon>
        <taxon>Syntrophobacteraceae</taxon>
        <taxon>Syntrophobacter</taxon>
    </lineage>
</organism>
<keyword evidence="1" id="KW-0472">Membrane</keyword>
<evidence type="ECO:0000256" key="1">
    <source>
        <dbReference type="SAM" id="Phobius"/>
    </source>
</evidence>
<dbReference type="HOGENOM" id="CLU_2604787_0_0_7"/>
<evidence type="ECO:0000313" key="2">
    <source>
        <dbReference type="EMBL" id="ABK19694.1"/>
    </source>
</evidence>
<name>A0LQJ2_SYNFM</name>
<protein>
    <submittedName>
        <fullName evidence="2">Uncharacterized protein</fullName>
    </submittedName>
</protein>